<dbReference type="EMBL" id="CAIIXF020000006">
    <property type="protein sequence ID" value="CAH1786289.1"/>
    <property type="molecule type" value="Genomic_DNA"/>
</dbReference>
<reference evidence="3" key="1">
    <citation type="submission" date="2022-03" db="EMBL/GenBank/DDBJ databases">
        <authorList>
            <person name="Martin C."/>
        </authorList>
    </citation>
    <scope>NUCLEOTIDE SEQUENCE</scope>
</reference>
<accession>A0A8S4P0C4</accession>
<sequence length="181" mass="19976">MSGGIFLRVTIGFALCLTLSAAHDSQSQNQKRNIFNFIQNQELFDFEHSEVAKTFEQISNYELDNLEADLRRNTNVSKTCLDHTMMILDGVRAGEFWALEMLDAVGKPPSAILRGNFKWLGSFSQCTNITAWVNVSGKAENPFTGKHCIATIAKGHGDGLQQSPSGAENSLSLVDHINKKV</sequence>
<feature type="chain" id="PRO_5035736544" description="Nose resistant-to-fluoxetine protein N-terminal domain-containing protein" evidence="1">
    <location>
        <begin position="23"/>
        <end position="181"/>
    </location>
</feature>
<gene>
    <name evidence="3" type="ORF">OFUS_LOCUS12214</name>
</gene>
<dbReference type="PANTHER" id="PTHR11161:SF0">
    <property type="entry name" value="O-ACYLTRANSFERASE LIKE PROTEIN"/>
    <property type="match status" value="1"/>
</dbReference>
<dbReference type="InterPro" id="IPR052728">
    <property type="entry name" value="O2_lipid_transport_reg"/>
</dbReference>
<keyword evidence="4" id="KW-1185">Reference proteome</keyword>
<name>A0A8S4P0C4_OWEFU</name>
<evidence type="ECO:0000313" key="4">
    <source>
        <dbReference type="Proteomes" id="UP000749559"/>
    </source>
</evidence>
<evidence type="ECO:0000256" key="1">
    <source>
        <dbReference type="SAM" id="SignalP"/>
    </source>
</evidence>
<feature type="non-terminal residue" evidence="3">
    <location>
        <position position="181"/>
    </location>
</feature>
<dbReference type="PANTHER" id="PTHR11161">
    <property type="entry name" value="O-ACYLTRANSFERASE"/>
    <property type="match status" value="1"/>
</dbReference>
<dbReference type="OrthoDB" id="6162148at2759"/>
<dbReference type="SMART" id="SM00703">
    <property type="entry name" value="NRF"/>
    <property type="match status" value="1"/>
</dbReference>
<dbReference type="Pfam" id="PF20146">
    <property type="entry name" value="NRF"/>
    <property type="match status" value="1"/>
</dbReference>
<evidence type="ECO:0000259" key="2">
    <source>
        <dbReference type="SMART" id="SM00703"/>
    </source>
</evidence>
<dbReference type="InterPro" id="IPR006621">
    <property type="entry name" value="Nose-resist-to-fluoxetine_N"/>
</dbReference>
<dbReference type="AlphaFoldDB" id="A0A8S4P0C4"/>
<feature type="signal peptide" evidence="1">
    <location>
        <begin position="1"/>
        <end position="22"/>
    </location>
</feature>
<proteinExistence type="predicted"/>
<keyword evidence="1" id="KW-0732">Signal</keyword>
<dbReference type="Proteomes" id="UP000749559">
    <property type="component" value="Unassembled WGS sequence"/>
</dbReference>
<feature type="domain" description="Nose resistant-to-fluoxetine protein N-terminal" evidence="2">
    <location>
        <begin position="77"/>
        <end position="181"/>
    </location>
</feature>
<protein>
    <recommendedName>
        <fullName evidence="2">Nose resistant-to-fluoxetine protein N-terminal domain-containing protein</fullName>
    </recommendedName>
</protein>
<evidence type="ECO:0000313" key="3">
    <source>
        <dbReference type="EMBL" id="CAH1786289.1"/>
    </source>
</evidence>
<organism evidence="3 4">
    <name type="scientific">Owenia fusiformis</name>
    <name type="common">Polychaete worm</name>
    <dbReference type="NCBI Taxonomy" id="6347"/>
    <lineage>
        <taxon>Eukaryota</taxon>
        <taxon>Metazoa</taxon>
        <taxon>Spiralia</taxon>
        <taxon>Lophotrochozoa</taxon>
        <taxon>Annelida</taxon>
        <taxon>Polychaeta</taxon>
        <taxon>Sedentaria</taxon>
        <taxon>Canalipalpata</taxon>
        <taxon>Sabellida</taxon>
        <taxon>Oweniida</taxon>
        <taxon>Oweniidae</taxon>
        <taxon>Owenia</taxon>
    </lineage>
</organism>
<comment type="caution">
    <text evidence="3">The sequence shown here is derived from an EMBL/GenBank/DDBJ whole genome shotgun (WGS) entry which is preliminary data.</text>
</comment>